<dbReference type="PANTHER" id="PTHR28259">
    <property type="entry name" value="FLUORIDE EXPORT PROTEIN 1-RELATED"/>
    <property type="match status" value="1"/>
</dbReference>
<protein>
    <recommendedName>
        <fullName evidence="10">Fluoride-specific ion channel FluC</fullName>
    </recommendedName>
</protein>
<dbReference type="PANTHER" id="PTHR28259:SF1">
    <property type="entry name" value="FLUORIDE EXPORT PROTEIN 1-RELATED"/>
    <property type="match status" value="1"/>
</dbReference>
<comment type="catalytic activity">
    <reaction evidence="8">
        <text>fluoride(in) = fluoride(out)</text>
        <dbReference type="Rhea" id="RHEA:76159"/>
        <dbReference type="ChEBI" id="CHEBI:17051"/>
    </reaction>
    <physiologicalReaction direction="left-to-right" evidence="8">
        <dbReference type="Rhea" id="RHEA:76160"/>
    </physiologicalReaction>
</comment>
<keyword evidence="10" id="KW-0813">Transport</keyword>
<dbReference type="GO" id="GO:0140114">
    <property type="term" value="P:cellular detoxification of fluoride"/>
    <property type="evidence" value="ECO:0007669"/>
    <property type="project" value="UniProtKB-UniRule"/>
</dbReference>
<evidence type="ECO:0000256" key="3">
    <source>
        <dbReference type="ARBA" id="ARBA00022692"/>
    </source>
</evidence>
<dbReference type="Pfam" id="PF02537">
    <property type="entry name" value="CRCB"/>
    <property type="match status" value="1"/>
</dbReference>
<evidence type="ECO:0000256" key="2">
    <source>
        <dbReference type="ARBA" id="ARBA00022475"/>
    </source>
</evidence>
<evidence type="ECO:0000256" key="8">
    <source>
        <dbReference type="ARBA" id="ARBA00035585"/>
    </source>
</evidence>
<dbReference type="AlphaFoldDB" id="A0A1C5I0X2"/>
<comment type="function">
    <text evidence="9 10">Fluoride-specific ion channel. Important for reducing fluoride concentration in the cell, thus reducing its toxicity.</text>
</comment>
<feature type="transmembrane region" description="Helical" evidence="10">
    <location>
        <begin position="95"/>
        <end position="113"/>
    </location>
</feature>
<sequence>MTGPAEPPRIDPDVDLRVPGDRGELTAHPAAVLGAVSAGGLLGALARAGLQAAFPHPPDGFPWATFGVNLSGCLLIGVLMAVLGRAGGGRPLARPFLGVGVLGGYTTFSTYAVDVHRALLAGAPATALAYLAATLVGALLAVWAGDATTDRLLWSRR</sequence>
<evidence type="ECO:0000256" key="10">
    <source>
        <dbReference type="HAMAP-Rule" id="MF_00454"/>
    </source>
</evidence>
<dbReference type="EMBL" id="LT607750">
    <property type="protein sequence ID" value="SCG51875.1"/>
    <property type="molecule type" value="Genomic_DNA"/>
</dbReference>
<keyword evidence="10" id="KW-0406">Ion transport</keyword>
<evidence type="ECO:0000313" key="12">
    <source>
        <dbReference type="Proteomes" id="UP000198217"/>
    </source>
</evidence>
<keyword evidence="12" id="KW-1185">Reference proteome</keyword>
<dbReference type="GO" id="GO:0062054">
    <property type="term" value="F:fluoride channel activity"/>
    <property type="evidence" value="ECO:0007669"/>
    <property type="project" value="UniProtKB-UniRule"/>
</dbReference>
<accession>A0A1C5I0X2</accession>
<feature type="binding site" evidence="10">
    <location>
        <position position="103"/>
    </location>
    <ligand>
        <name>Na(+)</name>
        <dbReference type="ChEBI" id="CHEBI:29101"/>
        <note>structural</note>
    </ligand>
</feature>
<feature type="transmembrane region" description="Helical" evidence="10">
    <location>
        <begin position="30"/>
        <end position="49"/>
    </location>
</feature>
<comment type="subcellular location">
    <subcellularLocation>
        <location evidence="1 10">Cell membrane</location>
        <topology evidence="1 10">Multi-pass membrane protein</topology>
    </subcellularLocation>
</comment>
<evidence type="ECO:0000256" key="6">
    <source>
        <dbReference type="ARBA" id="ARBA00023303"/>
    </source>
</evidence>
<feature type="transmembrane region" description="Helical" evidence="10">
    <location>
        <begin position="119"/>
        <end position="144"/>
    </location>
</feature>
<feature type="transmembrane region" description="Helical" evidence="10">
    <location>
        <begin position="61"/>
        <end position="83"/>
    </location>
</feature>
<keyword evidence="10" id="KW-0479">Metal-binding</keyword>
<evidence type="ECO:0000256" key="7">
    <source>
        <dbReference type="ARBA" id="ARBA00035120"/>
    </source>
</evidence>
<keyword evidence="5 10" id="KW-0472">Membrane</keyword>
<feature type="binding site" evidence="10">
    <location>
        <position position="106"/>
    </location>
    <ligand>
        <name>Na(+)</name>
        <dbReference type="ChEBI" id="CHEBI:29101"/>
        <note>structural</note>
    </ligand>
</feature>
<reference evidence="11 12" key="1">
    <citation type="submission" date="2016-06" db="EMBL/GenBank/DDBJ databases">
        <authorList>
            <person name="Kjaerup R.B."/>
            <person name="Dalgaard T.S."/>
            <person name="Juul-Madsen H.R."/>
        </authorList>
    </citation>
    <scope>NUCLEOTIDE SEQUENCE [LARGE SCALE GENOMIC DNA]</scope>
    <source>
        <strain evidence="11 12">DSM 43904</strain>
    </source>
</reference>
<proteinExistence type="inferred from homology"/>
<keyword evidence="6 10" id="KW-0407">Ion channel</keyword>
<dbReference type="GO" id="GO:0005886">
    <property type="term" value="C:plasma membrane"/>
    <property type="evidence" value="ECO:0007669"/>
    <property type="project" value="UniProtKB-SubCell"/>
</dbReference>
<name>A0A1C5I0X2_9ACTN</name>
<organism evidence="11 12">
    <name type="scientific">Micromonospora echinaurantiaca</name>
    <dbReference type="NCBI Taxonomy" id="47857"/>
    <lineage>
        <taxon>Bacteria</taxon>
        <taxon>Bacillati</taxon>
        <taxon>Actinomycetota</taxon>
        <taxon>Actinomycetes</taxon>
        <taxon>Micromonosporales</taxon>
        <taxon>Micromonosporaceae</taxon>
        <taxon>Micromonospora</taxon>
    </lineage>
</organism>
<keyword evidence="3 10" id="KW-0812">Transmembrane</keyword>
<keyword evidence="4 10" id="KW-1133">Transmembrane helix</keyword>
<comment type="activity regulation">
    <text evidence="10">Na(+) is not transported, but it plays an essential structural role and its presence is essential for fluoride channel function.</text>
</comment>
<dbReference type="Proteomes" id="UP000198217">
    <property type="component" value="Chromosome I"/>
</dbReference>
<dbReference type="HAMAP" id="MF_00454">
    <property type="entry name" value="FluC"/>
    <property type="match status" value="1"/>
</dbReference>
<evidence type="ECO:0000256" key="4">
    <source>
        <dbReference type="ARBA" id="ARBA00022989"/>
    </source>
</evidence>
<dbReference type="GO" id="GO:0046872">
    <property type="term" value="F:metal ion binding"/>
    <property type="evidence" value="ECO:0007669"/>
    <property type="project" value="UniProtKB-KW"/>
</dbReference>
<evidence type="ECO:0000256" key="9">
    <source>
        <dbReference type="ARBA" id="ARBA00049940"/>
    </source>
</evidence>
<evidence type="ECO:0000256" key="5">
    <source>
        <dbReference type="ARBA" id="ARBA00023136"/>
    </source>
</evidence>
<gene>
    <name evidence="10" type="primary">fluC</name>
    <name evidence="10" type="synonym">crcB</name>
    <name evidence="11" type="ORF">GA0070609_2590</name>
</gene>
<dbReference type="InterPro" id="IPR003691">
    <property type="entry name" value="FluC"/>
</dbReference>
<keyword evidence="10" id="KW-0915">Sodium</keyword>
<comment type="similarity">
    <text evidence="7 10">Belongs to the fluoride channel Fluc/FEX (TC 1.A.43) family.</text>
</comment>
<evidence type="ECO:0000256" key="1">
    <source>
        <dbReference type="ARBA" id="ARBA00004651"/>
    </source>
</evidence>
<keyword evidence="2 10" id="KW-1003">Cell membrane</keyword>
<evidence type="ECO:0000313" key="11">
    <source>
        <dbReference type="EMBL" id="SCG51875.1"/>
    </source>
</evidence>